<dbReference type="Proteomes" id="UP000241010">
    <property type="component" value="Unassembled WGS sequence"/>
</dbReference>
<keyword evidence="1" id="KW-1133">Transmembrane helix</keyword>
<dbReference type="EMBL" id="PZKG01000190">
    <property type="protein sequence ID" value="PTE19729.1"/>
    <property type="molecule type" value="Genomic_DNA"/>
</dbReference>
<evidence type="ECO:0000256" key="1">
    <source>
        <dbReference type="SAM" id="Phobius"/>
    </source>
</evidence>
<protein>
    <submittedName>
        <fullName evidence="2">Type I secretion system permease/ATPase</fullName>
    </submittedName>
</protein>
<keyword evidence="3" id="KW-1185">Reference proteome</keyword>
<name>A0A2T4JP92_9RHOB</name>
<evidence type="ECO:0000313" key="2">
    <source>
        <dbReference type="EMBL" id="PTE19729.1"/>
    </source>
</evidence>
<proteinExistence type="predicted"/>
<keyword evidence="1" id="KW-0472">Membrane</keyword>
<dbReference type="AlphaFoldDB" id="A0A2T4JP92"/>
<feature type="transmembrane region" description="Helical" evidence="1">
    <location>
        <begin position="14"/>
        <end position="37"/>
    </location>
</feature>
<comment type="caution">
    <text evidence="2">The sequence shown here is derived from an EMBL/GenBank/DDBJ whole genome shotgun (WGS) entry which is preliminary data.</text>
</comment>
<accession>A0A2T4JP92</accession>
<evidence type="ECO:0000313" key="3">
    <source>
        <dbReference type="Proteomes" id="UP000241010"/>
    </source>
</evidence>
<gene>
    <name evidence="2" type="ORF">C5F48_21335</name>
</gene>
<organism evidence="2 3">
    <name type="scientific">Cereibacter changlensis JA139</name>
    <dbReference type="NCBI Taxonomy" id="1188249"/>
    <lineage>
        <taxon>Bacteria</taxon>
        <taxon>Pseudomonadati</taxon>
        <taxon>Pseudomonadota</taxon>
        <taxon>Alphaproteobacteria</taxon>
        <taxon>Rhodobacterales</taxon>
        <taxon>Paracoccaceae</taxon>
        <taxon>Cereibacter</taxon>
    </lineage>
</organism>
<sequence>MTAKRLLRQDLTRYGLALFGISGLINILALTGAIYMMQVYDRALTSGSLNTLLALSILALGL</sequence>
<feature type="non-terminal residue" evidence="2">
    <location>
        <position position="62"/>
    </location>
</feature>
<keyword evidence="1" id="KW-0812">Transmembrane</keyword>
<reference evidence="2 3" key="1">
    <citation type="submission" date="2018-03" db="EMBL/GenBank/DDBJ databases">
        <title>Cereibacter changlensis.</title>
        <authorList>
            <person name="Meyer T.E."/>
            <person name="Miller S."/>
            <person name="Lodha T."/>
            <person name="Gandham S."/>
            <person name="Chintalapati S."/>
            <person name="Chintalapati V.R."/>
        </authorList>
    </citation>
    <scope>NUCLEOTIDE SEQUENCE [LARGE SCALE GENOMIC DNA]</scope>
    <source>
        <strain evidence="2 3">JA139</strain>
    </source>
</reference>